<evidence type="ECO:0000313" key="2">
    <source>
        <dbReference type="EMBL" id="TWL37772.1"/>
    </source>
</evidence>
<dbReference type="AlphaFoldDB" id="A0A6I7TYC2"/>
<reference evidence="2 4" key="2">
    <citation type="submission" date="2019-06" db="EMBL/GenBank/DDBJ databases">
        <title>Genome sequence analysis of &gt;100 Bacillus licheniformis strains suggests intrinsic resistance to this species.</title>
        <authorList>
            <person name="Wels M."/>
            <person name="Siezen R.J."/>
            <person name="Johansen E."/>
            <person name="Stuer-Lauridsen B."/>
            <person name="Bjerre K."/>
            <person name="Nielsen B.K.K."/>
        </authorList>
    </citation>
    <scope>NUCLEOTIDE SEQUENCE [LARGE SCALE GENOMIC DNA]</scope>
    <source>
        <strain evidence="2 4">BAC-15381</strain>
    </source>
</reference>
<evidence type="ECO:0000313" key="1">
    <source>
        <dbReference type="EMBL" id="OLF94371.1"/>
    </source>
</evidence>
<sequence>MANKMVSARLPVWESDLKALPGTAGDRQAEIEKGWCKP</sequence>
<dbReference type="Proteomes" id="UP000429980">
    <property type="component" value="Unassembled WGS sequence"/>
</dbReference>
<proteinExistence type="predicted"/>
<name>A0A6I7TYC2_9BACI</name>
<evidence type="ECO:0000313" key="4">
    <source>
        <dbReference type="Proteomes" id="UP000429980"/>
    </source>
</evidence>
<accession>A0A6I7TYC2</accession>
<dbReference type="Proteomes" id="UP000185604">
    <property type="component" value="Unassembled WGS sequence"/>
</dbReference>
<comment type="caution">
    <text evidence="1">The sequence shown here is derived from an EMBL/GenBank/DDBJ whole genome shotgun (WGS) entry which is preliminary data.</text>
</comment>
<protein>
    <submittedName>
        <fullName evidence="1">Uncharacterized protein</fullName>
    </submittedName>
</protein>
<dbReference type="EMBL" id="LKPO01000012">
    <property type="protein sequence ID" value="OLF94371.1"/>
    <property type="molecule type" value="Genomic_DNA"/>
</dbReference>
<dbReference type="EMBL" id="NILF01000042">
    <property type="protein sequence ID" value="TWL37772.1"/>
    <property type="molecule type" value="Genomic_DNA"/>
</dbReference>
<reference evidence="1 3" key="1">
    <citation type="journal article" date="2016" name="Front. Microbiol.">
        <title>High-Level Heat Resistance of Spores of Bacillus amyloliquefaciens and Bacillus licheniformis Results from the Presence of a spoVA Operon in a Tn1546 Transposon.</title>
        <authorList>
            <person name="Berendsen E.M."/>
            <person name="Koning R.A."/>
            <person name="Boekhorst J."/>
            <person name="de Jong A."/>
            <person name="Kuipers O.P."/>
            <person name="Wells-Bennik M.H."/>
        </authorList>
    </citation>
    <scope>NUCLEOTIDE SEQUENCE [LARGE SCALE GENOMIC DNA]</scope>
    <source>
        <strain evidence="1 3">B4121</strain>
    </source>
</reference>
<keyword evidence="4" id="KW-1185">Reference proteome</keyword>
<gene>
    <name evidence="1" type="ORF">B4121_1998</name>
    <name evidence="2" type="ORF">CHCC15381_2379</name>
</gene>
<organism evidence="1 3">
    <name type="scientific">Bacillus paralicheniformis</name>
    <dbReference type="NCBI Taxonomy" id="1648923"/>
    <lineage>
        <taxon>Bacteria</taxon>
        <taxon>Bacillati</taxon>
        <taxon>Bacillota</taxon>
        <taxon>Bacilli</taxon>
        <taxon>Bacillales</taxon>
        <taxon>Bacillaceae</taxon>
        <taxon>Bacillus</taxon>
    </lineage>
</organism>
<evidence type="ECO:0000313" key="3">
    <source>
        <dbReference type="Proteomes" id="UP000185604"/>
    </source>
</evidence>